<keyword evidence="4" id="KW-1185">Reference proteome</keyword>
<protein>
    <submittedName>
        <fullName evidence="3">Uncharacterized protein</fullName>
    </submittedName>
</protein>
<organism evidence="3 4">
    <name type="scientific">Passalora fulva</name>
    <name type="common">Tomato leaf mold</name>
    <name type="synonym">Cladosporium fulvum</name>
    <dbReference type="NCBI Taxonomy" id="5499"/>
    <lineage>
        <taxon>Eukaryota</taxon>
        <taxon>Fungi</taxon>
        <taxon>Dikarya</taxon>
        <taxon>Ascomycota</taxon>
        <taxon>Pezizomycotina</taxon>
        <taxon>Dothideomycetes</taxon>
        <taxon>Dothideomycetidae</taxon>
        <taxon>Mycosphaerellales</taxon>
        <taxon>Mycosphaerellaceae</taxon>
        <taxon>Fulvia</taxon>
    </lineage>
</organism>
<feature type="region of interest" description="Disordered" evidence="1">
    <location>
        <begin position="1"/>
        <end position="26"/>
    </location>
</feature>
<sequence>MAALMNQAGAQASGEMAPSQPEKKPMSKLKEHLNLTQLCVSFPFLVDSSVGIRRPLLERTIIFIIMHLIHIGASTLMFKVHGTWAVLYAAAPAFAACGLAIHAAIHPEIERSEGRWMMSAYCANMMLAHLFSGVILAYICWLRLRNEGSEPDMAVDEEGGNAVLELLPDVDQSREKDIFDARA</sequence>
<feature type="transmembrane region" description="Helical" evidence="2">
    <location>
        <begin position="84"/>
        <end position="105"/>
    </location>
</feature>
<dbReference type="KEGG" id="ffu:CLAFUR5_08272"/>
<accession>A0A9Q8P6H9</accession>
<reference evidence="3" key="2">
    <citation type="journal article" date="2022" name="Microb. Genom.">
        <title>A chromosome-scale genome assembly of the tomato pathogen Cladosporium fulvum reveals a compartmentalized genome architecture and the presence of a dispensable chromosome.</title>
        <authorList>
            <person name="Zaccaron A.Z."/>
            <person name="Chen L.H."/>
            <person name="Samaras A."/>
            <person name="Stergiopoulos I."/>
        </authorList>
    </citation>
    <scope>NUCLEOTIDE SEQUENCE</scope>
    <source>
        <strain evidence="3">Race5_Kim</strain>
    </source>
</reference>
<keyword evidence="2" id="KW-0812">Transmembrane</keyword>
<dbReference type="AlphaFoldDB" id="A0A9Q8P6H9"/>
<keyword evidence="2" id="KW-0472">Membrane</keyword>
<evidence type="ECO:0000313" key="3">
    <source>
        <dbReference type="EMBL" id="UJO14971.1"/>
    </source>
</evidence>
<gene>
    <name evidence="3" type="ORF">CLAFUR5_08272</name>
</gene>
<dbReference type="GeneID" id="71988150"/>
<evidence type="ECO:0000256" key="1">
    <source>
        <dbReference type="SAM" id="MobiDB-lite"/>
    </source>
</evidence>
<reference evidence="3" key="1">
    <citation type="submission" date="2021-12" db="EMBL/GenBank/DDBJ databases">
        <authorList>
            <person name="Zaccaron A."/>
            <person name="Stergiopoulos I."/>
        </authorList>
    </citation>
    <scope>NUCLEOTIDE SEQUENCE</scope>
    <source>
        <strain evidence="3">Race5_Kim</strain>
    </source>
</reference>
<evidence type="ECO:0000313" key="4">
    <source>
        <dbReference type="Proteomes" id="UP000756132"/>
    </source>
</evidence>
<dbReference type="EMBL" id="CP090165">
    <property type="protein sequence ID" value="UJO14971.1"/>
    <property type="molecule type" value="Genomic_DNA"/>
</dbReference>
<feature type="transmembrane region" description="Helical" evidence="2">
    <location>
        <begin position="126"/>
        <end position="144"/>
    </location>
</feature>
<proteinExistence type="predicted"/>
<keyword evidence="2" id="KW-1133">Transmembrane helix</keyword>
<name>A0A9Q8P6H9_PASFU</name>
<evidence type="ECO:0000256" key="2">
    <source>
        <dbReference type="SAM" id="Phobius"/>
    </source>
</evidence>
<dbReference type="Proteomes" id="UP000756132">
    <property type="component" value="Chromosome 3"/>
</dbReference>
<dbReference type="RefSeq" id="XP_047759337.1">
    <property type="nucleotide sequence ID" value="XM_047907420.1"/>
</dbReference>